<accession>G5A2G5</accession>
<dbReference type="AlphaFoldDB" id="G5A2G5"/>
<reference evidence="2 3" key="1">
    <citation type="journal article" date="2006" name="Science">
        <title>Phytophthora genome sequences uncover evolutionary origins and mechanisms of pathogenesis.</title>
        <authorList>
            <person name="Tyler B.M."/>
            <person name="Tripathy S."/>
            <person name="Zhang X."/>
            <person name="Dehal P."/>
            <person name="Jiang R.H."/>
            <person name="Aerts A."/>
            <person name="Arredondo F.D."/>
            <person name="Baxter L."/>
            <person name="Bensasson D."/>
            <person name="Beynon J.L."/>
            <person name="Chapman J."/>
            <person name="Damasceno C.M."/>
            <person name="Dorrance A.E."/>
            <person name="Dou D."/>
            <person name="Dickerman A.W."/>
            <person name="Dubchak I.L."/>
            <person name="Garbelotto M."/>
            <person name="Gijzen M."/>
            <person name="Gordon S.G."/>
            <person name="Govers F."/>
            <person name="Grunwald N.J."/>
            <person name="Huang W."/>
            <person name="Ivors K.L."/>
            <person name="Jones R.W."/>
            <person name="Kamoun S."/>
            <person name="Krampis K."/>
            <person name="Lamour K.H."/>
            <person name="Lee M.K."/>
            <person name="McDonald W.H."/>
            <person name="Medina M."/>
            <person name="Meijer H.J."/>
            <person name="Nordberg E.K."/>
            <person name="Maclean D.J."/>
            <person name="Ospina-Giraldo M.D."/>
            <person name="Morris P.F."/>
            <person name="Phuntumart V."/>
            <person name="Putnam N.H."/>
            <person name="Rash S."/>
            <person name="Rose J.K."/>
            <person name="Sakihama Y."/>
            <person name="Salamov A.A."/>
            <person name="Savidor A."/>
            <person name="Scheuring C.F."/>
            <person name="Smith B.M."/>
            <person name="Sobral B.W."/>
            <person name="Terry A."/>
            <person name="Torto-Alalibo T.A."/>
            <person name="Win J."/>
            <person name="Xu Z."/>
            <person name="Zhang H."/>
            <person name="Grigoriev I.V."/>
            <person name="Rokhsar D.S."/>
            <person name="Boore J.L."/>
        </authorList>
    </citation>
    <scope>NUCLEOTIDE SEQUENCE [LARGE SCALE GENOMIC DNA]</scope>
    <source>
        <strain evidence="2 3">P6497</strain>
    </source>
</reference>
<dbReference type="RefSeq" id="XP_009534717.1">
    <property type="nucleotide sequence ID" value="XM_009536422.1"/>
</dbReference>
<organism evidence="2 3">
    <name type="scientific">Phytophthora sojae (strain P6497)</name>
    <name type="common">Soybean stem and root rot agent</name>
    <name type="synonym">Phytophthora megasperma f. sp. glycines</name>
    <dbReference type="NCBI Taxonomy" id="1094619"/>
    <lineage>
        <taxon>Eukaryota</taxon>
        <taxon>Sar</taxon>
        <taxon>Stramenopiles</taxon>
        <taxon>Oomycota</taxon>
        <taxon>Peronosporomycetes</taxon>
        <taxon>Peronosporales</taxon>
        <taxon>Peronosporaceae</taxon>
        <taxon>Phytophthora</taxon>
    </lineage>
</organism>
<dbReference type="EMBL" id="JH159159">
    <property type="protein sequence ID" value="EGZ09856.1"/>
    <property type="molecule type" value="Genomic_DNA"/>
</dbReference>
<feature type="signal peptide" evidence="1">
    <location>
        <begin position="1"/>
        <end position="22"/>
    </location>
</feature>
<name>G5A2G5_PHYSP</name>
<protein>
    <submittedName>
        <fullName evidence="2">Uncharacterized protein</fullName>
    </submittedName>
</protein>
<evidence type="ECO:0000256" key="1">
    <source>
        <dbReference type="SAM" id="SignalP"/>
    </source>
</evidence>
<dbReference type="KEGG" id="psoj:PHYSODRAFT_523128"/>
<feature type="chain" id="PRO_5003472835" evidence="1">
    <location>
        <begin position="23"/>
        <end position="64"/>
    </location>
</feature>
<sequence length="64" mass="7083">WNRFSICLLPLCLPGFFDSAMAAVLWHQSVGVLYFHLSSSQSPLSHITSRAPSFIAIYSVSIVL</sequence>
<dbReference type="InParanoid" id="G5A2G5"/>
<evidence type="ECO:0000313" key="2">
    <source>
        <dbReference type="EMBL" id="EGZ09856.1"/>
    </source>
</evidence>
<dbReference type="GeneID" id="20660606"/>
<feature type="non-terminal residue" evidence="2">
    <location>
        <position position="1"/>
    </location>
</feature>
<gene>
    <name evidence="2" type="ORF">PHYSODRAFT_523128</name>
</gene>
<keyword evidence="1" id="KW-0732">Signal</keyword>
<evidence type="ECO:0000313" key="3">
    <source>
        <dbReference type="Proteomes" id="UP000002640"/>
    </source>
</evidence>
<dbReference type="Proteomes" id="UP000002640">
    <property type="component" value="Unassembled WGS sequence"/>
</dbReference>
<keyword evidence="3" id="KW-1185">Reference proteome</keyword>
<proteinExistence type="predicted"/>